<reference evidence="2 3" key="1">
    <citation type="submission" date="2014-09" db="EMBL/GenBank/DDBJ databases">
        <title>Genome sequence of Sinomonas sp. MUSC 117.</title>
        <authorList>
            <person name="Lee L.-H."/>
        </authorList>
    </citation>
    <scope>NUCLEOTIDE SEQUENCE [LARGE SCALE GENOMIC DNA]</scope>
    <source>
        <strain evidence="2 3">MUSC 117</strain>
    </source>
</reference>
<dbReference type="PANTHER" id="PTHR35908">
    <property type="entry name" value="HYPOTHETICAL FUSION PROTEIN"/>
    <property type="match status" value="1"/>
</dbReference>
<dbReference type="SUPFAM" id="SSF54593">
    <property type="entry name" value="Glyoxalase/Bleomycin resistance protein/Dihydroxybiphenyl dioxygenase"/>
    <property type="match status" value="1"/>
</dbReference>
<sequence>MAYRIQMVVDAYDPHAQAEWWAETLGWAVEPSNEDFIRQMIAEGYATEEETTIRNGVLVWASAQAIAPEEELGSRDRRRILFQAVPEAKTAKNRVHWDVRLDGDDKDAVRAKLEARGATFLWEAAEGPHSWYTMSDPEGNEFCIS</sequence>
<evidence type="ECO:0000313" key="2">
    <source>
        <dbReference type="EMBL" id="KHL00718.1"/>
    </source>
</evidence>
<dbReference type="RefSeq" id="WP_043127307.1">
    <property type="nucleotide sequence ID" value="NZ_JTDL01000148.1"/>
</dbReference>
<dbReference type="Gene3D" id="3.10.180.10">
    <property type="entry name" value="2,3-Dihydroxybiphenyl 1,2-Dioxygenase, domain 1"/>
    <property type="match status" value="1"/>
</dbReference>
<dbReference type="Proteomes" id="UP000030982">
    <property type="component" value="Unassembled WGS sequence"/>
</dbReference>
<protein>
    <submittedName>
        <fullName evidence="2">Glyoxalase-like domain protein</fullName>
    </submittedName>
</protein>
<evidence type="ECO:0000259" key="1">
    <source>
        <dbReference type="Pfam" id="PF18029"/>
    </source>
</evidence>
<dbReference type="EMBL" id="JTDL01000148">
    <property type="protein sequence ID" value="KHL00718.1"/>
    <property type="molecule type" value="Genomic_DNA"/>
</dbReference>
<dbReference type="OrthoDB" id="5524593at2"/>
<keyword evidence="3" id="KW-1185">Reference proteome</keyword>
<dbReference type="Pfam" id="PF18029">
    <property type="entry name" value="Glyoxalase_6"/>
    <property type="match status" value="1"/>
</dbReference>
<dbReference type="STRING" id="1338436.LK10_18965"/>
<gene>
    <name evidence="2" type="ORF">LK10_18965</name>
</gene>
<accession>A0A0B2ABX6</accession>
<dbReference type="InterPro" id="IPR041581">
    <property type="entry name" value="Glyoxalase_6"/>
</dbReference>
<proteinExistence type="predicted"/>
<name>A0A0B2ABX6_9MICC</name>
<organism evidence="2 3">
    <name type="scientific">Sinomonas humi</name>
    <dbReference type="NCBI Taxonomy" id="1338436"/>
    <lineage>
        <taxon>Bacteria</taxon>
        <taxon>Bacillati</taxon>
        <taxon>Actinomycetota</taxon>
        <taxon>Actinomycetes</taxon>
        <taxon>Micrococcales</taxon>
        <taxon>Micrococcaceae</taxon>
        <taxon>Sinomonas</taxon>
    </lineage>
</organism>
<feature type="domain" description="Glyoxalase-like" evidence="1">
    <location>
        <begin position="6"/>
        <end position="144"/>
    </location>
</feature>
<dbReference type="PANTHER" id="PTHR35908:SF1">
    <property type="entry name" value="CONSERVED PROTEIN"/>
    <property type="match status" value="1"/>
</dbReference>
<dbReference type="AlphaFoldDB" id="A0A0B2ABX6"/>
<dbReference type="InterPro" id="IPR029068">
    <property type="entry name" value="Glyas_Bleomycin-R_OHBP_Dase"/>
</dbReference>
<comment type="caution">
    <text evidence="2">The sequence shown here is derived from an EMBL/GenBank/DDBJ whole genome shotgun (WGS) entry which is preliminary data.</text>
</comment>
<evidence type="ECO:0000313" key="3">
    <source>
        <dbReference type="Proteomes" id="UP000030982"/>
    </source>
</evidence>